<evidence type="ECO:0000313" key="2">
    <source>
        <dbReference type="Proteomes" id="UP000377595"/>
    </source>
</evidence>
<dbReference type="EMBL" id="BLAF01000063">
    <property type="protein sequence ID" value="GES25149.1"/>
    <property type="molecule type" value="Genomic_DNA"/>
</dbReference>
<dbReference type="AlphaFoldDB" id="A0A5M3XYX4"/>
<keyword evidence="2" id="KW-1185">Reference proteome</keyword>
<dbReference type="RefSeq" id="WP_155349944.1">
    <property type="nucleotide sequence ID" value="NZ_BAAAHM010000006.1"/>
</dbReference>
<reference evidence="1 2" key="1">
    <citation type="submission" date="2019-10" db="EMBL/GenBank/DDBJ databases">
        <title>Whole genome shotgun sequence of Acrocarpospora pleiomorpha NBRC 16267.</title>
        <authorList>
            <person name="Ichikawa N."/>
            <person name="Kimura A."/>
            <person name="Kitahashi Y."/>
            <person name="Komaki H."/>
            <person name="Oguchi A."/>
        </authorList>
    </citation>
    <scope>NUCLEOTIDE SEQUENCE [LARGE SCALE GENOMIC DNA]</scope>
    <source>
        <strain evidence="1 2">NBRC 16267</strain>
    </source>
</reference>
<sequence>MTLVILALSACAAPTGPEFAPGGGESTTKALPTTSSAPGIETITAAPGLQIAIDWPSDRNKMIKAFTDNYVDQWRAVATAGVDDSYLQSVEEPANRDAYRWVWSFLKGKQSAQGTAKLYALRVASVTGRGAEINACVDTSGIRVTDAAGAPIDDQPAWTASPQSTYFQVAAVRRGDDGTWRVKLFRHASYPDERAKECLR</sequence>
<comment type="caution">
    <text evidence="1">The sequence shown here is derived from an EMBL/GenBank/DDBJ whole genome shotgun (WGS) entry which is preliminary data.</text>
</comment>
<protein>
    <submittedName>
        <fullName evidence="1">Uncharacterized protein</fullName>
    </submittedName>
</protein>
<dbReference type="OrthoDB" id="3535961at2"/>
<evidence type="ECO:0000313" key="1">
    <source>
        <dbReference type="EMBL" id="GES25149.1"/>
    </source>
</evidence>
<dbReference type="Proteomes" id="UP000377595">
    <property type="component" value="Unassembled WGS sequence"/>
</dbReference>
<name>A0A5M3XYX4_9ACTN</name>
<organism evidence="1 2">
    <name type="scientific">Acrocarpospora pleiomorpha</name>
    <dbReference type="NCBI Taxonomy" id="90975"/>
    <lineage>
        <taxon>Bacteria</taxon>
        <taxon>Bacillati</taxon>
        <taxon>Actinomycetota</taxon>
        <taxon>Actinomycetes</taxon>
        <taxon>Streptosporangiales</taxon>
        <taxon>Streptosporangiaceae</taxon>
        <taxon>Acrocarpospora</taxon>
    </lineage>
</organism>
<accession>A0A5M3XYX4</accession>
<gene>
    <name evidence="1" type="ORF">Aple_080480</name>
</gene>
<proteinExistence type="predicted"/>